<reference evidence="7" key="1">
    <citation type="submission" date="2023-09" db="UniProtKB">
        <authorList>
            <consortium name="Ensembl"/>
        </authorList>
    </citation>
    <scope>IDENTIFICATION</scope>
</reference>
<dbReference type="Ensembl" id="ENSSPAT00000024155.1">
    <property type="protein sequence ID" value="ENSSPAP00000023774.1"/>
    <property type="gene ID" value="ENSSPAG00000017940.1"/>
</dbReference>
<evidence type="ECO:0000256" key="1">
    <source>
        <dbReference type="ARBA" id="ARBA00004370"/>
    </source>
</evidence>
<evidence type="ECO:0000256" key="6">
    <source>
        <dbReference type="SAM" id="Phobius"/>
    </source>
</evidence>
<comment type="similarity">
    <text evidence="2">Belongs to the CD225/Dispanin family.</text>
</comment>
<keyword evidence="3 6" id="KW-0812">Transmembrane</keyword>
<dbReference type="InterPro" id="IPR051423">
    <property type="entry name" value="CD225/Dispanin"/>
</dbReference>
<evidence type="ECO:0000256" key="2">
    <source>
        <dbReference type="ARBA" id="ARBA00006843"/>
    </source>
</evidence>
<sequence>FSAPLYSRKQNIQGFPPQYGGPAYGHQPYPMAQQYPAQPDTVTVQPMVFVSAGPLANPVNDYLCYSIFTLLCCFWPLGVAALVYSISVSFFRFFVDSGALTPIHIAKFLTEPDPCQLNTCHCLLSSVNFIFFKITLATGNNYNLQAATYTLKMVK</sequence>
<evidence type="ECO:0000256" key="5">
    <source>
        <dbReference type="ARBA" id="ARBA00023136"/>
    </source>
</evidence>
<dbReference type="InterPro" id="IPR007593">
    <property type="entry name" value="CD225/Dispanin_fam"/>
</dbReference>
<dbReference type="STRING" id="144197.ENSSPAP00000023774"/>
<feature type="transmembrane region" description="Helical" evidence="6">
    <location>
        <begin position="65"/>
        <end position="84"/>
    </location>
</feature>
<proteinExistence type="inferred from homology"/>
<evidence type="ECO:0000256" key="4">
    <source>
        <dbReference type="ARBA" id="ARBA00022989"/>
    </source>
</evidence>
<accession>A0A3B5B129</accession>
<dbReference type="GO" id="GO:0016020">
    <property type="term" value="C:membrane"/>
    <property type="evidence" value="ECO:0007669"/>
    <property type="project" value="UniProtKB-SubCell"/>
</dbReference>
<dbReference type="GeneTree" id="ENSGT00940000166706"/>
<comment type="subcellular location">
    <subcellularLocation>
        <location evidence="1">Membrane</location>
    </subcellularLocation>
</comment>
<dbReference type="Pfam" id="PF04505">
    <property type="entry name" value="CD225"/>
    <property type="match status" value="1"/>
</dbReference>
<keyword evidence="5 6" id="KW-0472">Membrane</keyword>
<dbReference type="PANTHER" id="PTHR14948:SF46">
    <property type="entry name" value="DISPANIN SUBFAMILY A MEMBER 2B-LIKE-RELATED"/>
    <property type="match status" value="1"/>
</dbReference>
<dbReference type="PANTHER" id="PTHR14948">
    <property type="entry name" value="NG5"/>
    <property type="match status" value="1"/>
</dbReference>
<protein>
    <submittedName>
        <fullName evidence="7">Uncharacterized protein</fullName>
    </submittedName>
</protein>
<dbReference type="AlphaFoldDB" id="A0A3B5B129"/>
<organism evidence="7">
    <name type="scientific">Stegastes partitus</name>
    <name type="common">bicolor damselfish</name>
    <dbReference type="NCBI Taxonomy" id="144197"/>
    <lineage>
        <taxon>Eukaryota</taxon>
        <taxon>Metazoa</taxon>
        <taxon>Chordata</taxon>
        <taxon>Craniata</taxon>
        <taxon>Vertebrata</taxon>
        <taxon>Euteleostomi</taxon>
        <taxon>Actinopterygii</taxon>
        <taxon>Neopterygii</taxon>
        <taxon>Teleostei</taxon>
        <taxon>Neoteleostei</taxon>
        <taxon>Acanthomorphata</taxon>
        <taxon>Ovalentaria</taxon>
        <taxon>Pomacentridae</taxon>
        <taxon>Stegastes</taxon>
    </lineage>
</organism>
<keyword evidence="4 6" id="KW-1133">Transmembrane helix</keyword>
<evidence type="ECO:0000256" key="3">
    <source>
        <dbReference type="ARBA" id="ARBA00022692"/>
    </source>
</evidence>
<name>A0A3B5B129_9TELE</name>
<evidence type="ECO:0000313" key="7">
    <source>
        <dbReference type="Ensembl" id="ENSSPAP00000023774.1"/>
    </source>
</evidence>